<accession>A0A9D4DU13</accession>
<dbReference type="EMBL" id="JAIWYP010000010">
    <property type="protein sequence ID" value="KAH3755654.1"/>
    <property type="molecule type" value="Genomic_DNA"/>
</dbReference>
<keyword evidence="2" id="KW-1185">Reference proteome</keyword>
<dbReference type="AlphaFoldDB" id="A0A9D4DU13"/>
<evidence type="ECO:0000313" key="2">
    <source>
        <dbReference type="Proteomes" id="UP000828390"/>
    </source>
</evidence>
<name>A0A9D4DU13_DREPO</name>
<gene>
    <name evidence="1" type="ORF">DPMN_190352</name>
</gene>
<evidence type="ECO:0000313" key="1">
    <source>
        <dbReference type="EMBL" id="KAH3755654.1"/>
    </source>
</evidence>
<reference evidence="1" key="2">
    <citation type="submission" date="2020-11" db="EMBL/GenBank/DDBJ databases">
        <authorList>
            <person name="McCartney M.A."/>
            <person name="Auch B."/>
            <person name="Kono T."/>
            <person name="Mallez S."/>
            <person name="Becker A."/>
            <person name="Gohl D.M."/>
            <person name="Silverstein K.A.T."/>
            <person name="Koren S."/>
            <person name="Bechman K.B."/>
            <person name="Herman A."/>
            <person name="Abrahante J.E."/>
            <person name="Garbe J."/>
        </authorList>
    </citation>
    <scope>NUCLEOTIDE SEQUENCE</scope>
    <source>
        <strain evidence="1">Duluth1</strain>
        <tissue evidence="1">Whole animal</tissue>
    </source>
</reference>
<dbReference type="Proteomes" id="UP000828390">
    <property type="component" value="Unassembled WGS sequence"/>
</dbReference>
<reference evidence="1" key="1">
    <citation type="journal article" date="2019" name="bioRxiv">
        <title>The Genome of the Zebra Mussel, Dreissena polymorpha: A Resource for Invasive Species Research.</title>
        <authorList>
            <person name="McCartney M.A."/>
            <person name="Auch B."/>
            <person name="Kono T."/>
            <person name="Mallez S."/>
            <person name="Zhang Y."/>
            <person name="Obille A."/>
            <person name="Becker A."/>
            <person name="Abrahante J.E."/>
            <person name="Garbe J."/>
            <person name="Badalamenti J.P."/>
            <person name="Herman A."/>
            <person name="Mangelson H."/>
            <person name="Liachko I."/>
            <person name="Sullivan S."/>
            <person name="Sone E.D."/>
            <person name="Koren S."/>
            <person name="Silverstein K.A.T."/>
            <person name="Beckman K.B."/>
            <person name="Gohl D.M."/>
        </authorList>
    </citation>
    <scope>NUCLEOTIDE SEQUENCE</scope>
    <source>
        <strain evidence="1">Duluth1</strain>
        <tissue evidence="1">Whole animal</tissue>
    </source>
</reference>
<proteinExistence type="predicted"/>
<organism evidence="1 2">
    <name type="scientific">Dreissena polymorpha</name>
    <name type="common">Zebra mussel</name>
    <name type="synonym">Mytilus polymorpha</name>
    <dbReference type="NCBI Taxonomy" id="45954"/>
    <lineage>
        <taxon>Eukaryota</taxon>
        <taxon>Metazoa</taxon>
        <taxon>Spiralia</taxon>
        <taxon>Lophotrochozoa</taxon>
        <taxon>Mollusca</taxon>
        <taxon>Bivalvia</taxon>
        <taxon>Autobranchia</taxon>
        <taxon>Heteroconchia</taxon>
        <taxon>Euheterodonta</taxon>
        <taxon>Imparidentia</taxon>
        <taxon>Neoheterodontei</taxon>
        <taxon>Myida</taxon>
        <taxon>Dreissenoidea</taxon>
        <taxon>Dreissenidae</taxon>
        <taxon>Dreissena</taxon>
    </lineage>
</organism>
<comment type="caution">
    <text evidence="1">The sequence shown here is derived from an EMBL/GenBank/DDBJ whole genome shotgun (WGS) entry which is preliminary data.</text>
</comment>
<protein>
    <submittedName>
        <fullName evidence="1">Uncharacterized protein</fullName>
    </submittedName>
</protein>
<sequence length="53" mass="6019">MLKDIRDINAKVEAALKVIQEDNTDLATEMTILTKTQEEMKLKLDDLDLDLDG</sequence>